<gene>
    <name evidence="1" type="ORF">RZO73_31590</name>
</gene>
<evidence type="ECO:0000313" key="2">
    <source>
        <dbReference type="Proteomes" id="UP001187239"/>
    </source>
</evidence>
<organism evidence="1 2">
    <name type="scientific">Klebsiella quasipneumoniae subsp. similipneumoniae</name>
    <dbReference type="NCBI Taxonomy" id="1463164"/>
    <lineage>
        <taxon>Bacteria</taxon>
        <taxon>Pseudomonadati</taxon>
        <taxon>Pseudomonadota</taxon>
        <taxon>Gammaproteobacteria</taxon>
        <taxon>Enterobacterales</taxon>
        <taxon>Enterobacteriaceae</taxon>
        <taxon>Klebsiella/Raoultella group</taxon>
        <taxon>Klebsiella</taxon>
        <taxon>Klebsiella pneumoniae complex</taxon>
    </lineage>
</organism>
<reference evidence="1" key="1">
    <citation type="submission" date="2023-10" db="EMBL/GenBank/DDBJ databases">
        <title>Surveillance and assessment of the effects of hospital wastewater treatment on clearance of pathogenic bacterial and antimicrobial resistance genes.</title>
        <authorList>
            <person name="Wu Y."/>
        </authorList>
    </citation>
    <scope>NUCLEOTIDE SEQUENCE</scope>
    <source>
        <strain evidence="1">23-M-SY-8</strain>
    </source>
</reference>
<dbReference type="Proteomes" id="UP001187239">
    <property type="component" value="Unassembled WGS sequence"/>
</dbReference>
<name>A0AAE4MX75_9ENTR</name>
<accession>A0AAE4MX75</accession>
<feature type="non-terminal residue" evidence="1">
    <location>
        <position position="1"/>
    </location>
</feature>
<dbReference type="EMBL" id="JAWHXQ010000250">
    <property type="protein sequence ID" value="MDV0614984.1"/>
    <property type="molecule type" value="Genomic_DNA"/>
</dbReference>
<protein>
    <submittedName>
        <fullName evidence="1">Uncharacterized protein</fullName>
    </submittedName>
</protein>
<comment type="caution">
    <text evidence="1">The sequence shown here is derived from an EMBL/GenBank/DDBJ whole genome shotgun (WGS) entry which is preliminary data.</text>
</comment>
<dbReference type="RefSeq" id="WP_316938765.1">
    <property type="nucleotide sequence ID" value="NZ_JAWHXQ010000250.1"/>
</dbReference>
<dbReference type="AlphaFoldDB" id="A0AAE4MX75"/>
<sequence length="20" mass="2386">RALLDRLPAEFCLIRRGTER</sequence>
<proteinExistence type="predicted"/>
<evidence type="ECO:0000313" key="1">
    <source>
        <dbReference type="EMBL" id="MDV0614984.1"/>
    </source>
</evidence>